<feature type="transmembrane region" description="Helical" evidence="1">
    <location>
        <begin position="372"/>
        <end position="394"/>
    </location>
</feature>
<sequence>MWAELAQIYSNLVQLARNGDNFVISFVVGVVIIAFHARNRLQMTAPRAEEFDFVRLLTLPAIVGKDLFRRSYLIYTILLVILFLFLCLSKPFVPNFIGNIPEYQGGAWPLGCALLVVGLLPSVKGVDQIEEMLRRFALSASNIPDEFFRRAKSLSQSELKGFLEREQKYQPELSKYWKVYNLVTATGAMHEDAHNAARRTVGNELFGRWTIDGGSIWSPGEYEKLKDVFDVLRPKVKGLKREVDELIGVTSSSKTIIYLLTKGGIRSSQPVTREQAQRLLELSAEVSVEGANGELTATDLEGYLTLGDRWREKSDELSISNRRLCALFAILALNDRAMVKEYLRSSSEDRDSILREMFALVNKVRQYTVHPVYNATLVAGAGAFVVSFVIFFLFRITADYISPPDPARLKAFEYALYTTVAIMACFTAAGLAALFIRASRVEQGKWIFFDSFLRFPMLQYRGIVVAATVCAFVPFVISTMAYAFRAGDIHGFADLTRYGSASFIIFCIAWCLIPMTFAVGLCVVTDVIDRQHNSRFTFVSIASALLVLATAAIVHQTYASMNESYRAIFWNGLVSTGSFASTGLLIFGYGLSEALHQNSSDKPSETSFASS</sequence>
<keyword evidence="1" id="KW-0812">Transmembrane</keyword>
<evidence type="ECO:0000313" key="3">
    <source>
        <dbReference type="Proteomes" id="UP001172645"/>
    </source>
</evidence>
<reference evidence="2" key="1">
    <citation type="submission" date="2023-06" db="EMBL/GenBank/DDBJ databases">
        <title>Phylogenetic Diversity of Rhizobium strains.</title>
        <authorList>
            <person name="Moura F.T."/>
            <person name="Helene L.C.F."/>
            <person name="Hungria M."/>
        </authorList>
    </citation>
    <scope>NUCLEOTIDE SEQUENCE</scope>
    <source>
        <strain evidence="2">CCGE526</strain>
    </source>
</reference>
<keyword evidence="1" id="KW-1133">Transmembrane helix</keyword>
<feature type="transmembrane region" description="Helical" evidence="1">
    <location>
        <begin position="503"/>
        <end position="524"/>
    </location>
</feature>
<feature type="transmembrane region" description="Helical" evidence="1">
    <location>
        <begin position="414"/>
        <end position="436"/>
    </location>
</feature>
<feature type="transmembrane region" description="Helical" evidence="1">
    <location>
        <begin position="105"/>
        <end position="126"/>
    </location>
</feature>
<gene>
    <name evidence="2" type="ORF">PY649_14890</name>
</gene>
<name>A0ABT7JV19_9HYPH</name>
<feature type="transmembrane region" description="Helical" evidence="1">
    <location>
        <begin position="567"/>
        <end position="591"/>
    </location>
</feature>
<protein>
    <submittedName>
        <fullName evidence="2">Uncharacterized protein</fullName>
    </submittedName>
</protein>
<evidence type="ECO:0000313" key="2">
    <source>
        <dbReference type="EMBL" id="MDL2400191.1"/>
    </source>
</evidence>
<organism evidence="2 3">
    <name type="scientific">Rhizobium mayense</name>
    <dbReference type="NCBI Taxonomy" id="1312184"/>
    <lineage>
        <taxon>Bacteria</taxon>
        <taxon>Pseudomonadati</taxon>
        <taxon>Pseudomonadota</taxon>
        <taxon>Alphaproteobacteria</taxon>
        <taxon>Hyphomicrobiales</taxon>
        <taxon>Rhizobiaceae</taxon>
        <taxon>Rhizobium/Agrobacterium group</taxon>
        <taxon>Rhizobium</taxon>
    </lineage>
</organism>
<keyword evidence="3" id="KW-1185">Reference proteome</keyword>
<feature type="transmembrane region" description="Helical" evidence="1">
    <location>
        <begin position="536"/>
        <end position="555"/>
    </location>
</feature>
<dbReference type="RefSeq" id="WP_285869261.1">
    <property type="nucleotide sequence ID" value="NZ_JARFYM010000010.1"/>
</dbReference>
<dbReference type="Proteomes" id="UP001172645">
    <property type="component" value="Unassembled WGS sequence"/>
</dbReference>
<feature type="transmembrane region" description="Helical" evidence="1">
    <location>
        <begin position="463"/>
        <end position="483"/>
    </location>
</feature>
<feature type="transmembrane region" description="Helical" evidence="1">
    <location>
        <begin position="72"/>
        <end position="93"/>
    </location>
</feature>
<accession>A0ABT7JV19</accession>
<comment type="caution">
    <text evidence="2">The sequence shown here is derived from an EMBL/GenBank/DDBJ whole genome shotgun (WGS) entry which is preliminary data.</text>
</comment>
<evidence type="ECO:0000256" key="1">
    <source>
        <dbReference type="SAM" id="Phobius"/>
    </source>
</evidence>
<proteinExistence type="predicted"/>
<feature type="transmembrane region" description="Helical" evidence="1">
    <location>
        <begin position="20"/>
        <end position="37"/>
    </location>
</feature>
<dbReference type="EMBL" id="JARFYM010000010">
    <property type="protein sequence ID" value="MDL2400191.1"/>
    <property type="molecule type" value="Genomic_DNA"/>
</dbReference>
<keyword evidence="1" id="KW-0472">Membrane</keyword>